<evidence type="ECO:0000256" key="6">
    <source>
        <dbReference type="SAM" id="MobiDB-lite"/>
    </source>
</evidence>
<evidence type="ECO:0000256" key="3">
    <source>
        <dbReference type="ARBA" id="ARBA00022723"/>
    </source>
</evidence>
<evidence type="ECO:0000313" key="10">
    <source>
        <dbReference type="Proteomes" id="UP000198623"/>
    </source>
</evidence>
<keyword evidence="1" id="KW-0813">Transport</keyword>
<dbReference type="SUPFAM" id="SSF49344">
    <property type="entry name" value="CBD9-like"/>
    <property type="match status" value="1"/>
</dbReference>
<dbReference type="SMART" id="SM00887">
    <property type="entry name" value="EB_dh"/>
    <property type="match status" value="1"/>
</dbReference>
<feature type="signal peptide" evidence="7">
    <location>
        <begin position="1"/>
        <end position="21"/>
    </location>
</feature>
<dbReference type="AlphaFoldDB" id="A0A1I2M388"/>
<keyword evidence="10" id="KW-1185">Reference proteome</keyword>
<dbReference type="STRING" id="1045558.SAMN05216175_101304"/>
<dbReference type="RefSeq" id="WP_090723452.1">
    <property type="nucleotide sequence ID" value="NZ_FOOU01000001.1"/>
</dbReference>
<accession>A0A1I2M388</accession>
<feature type="compositionally biased region" description="Basic and acidic residues" evidence="6">
    <location>
        <begin position="205"/>
        <end position="220"/>
    </location>
</feature>
<keyword evidence="5" id="KW-0408">Iron</keyword>
<name>A0A1I2M388_9GAMM</name>
<dbReference type="GO" id="GO:0046872">
    <property type="term" value="F:metal ion binding"/>
    <property type="evidence" value="ECO:0007669"/>
    <property type="project" value="UniProtKB-KW"/>
</dbReference>
<evidence type="ECO:0000256" key="5">
    <source>
        <dbReference type="ARBA" id="ARBA00023004"/>
    </source>
</evidence>
<dbReference type="Pfam" id="PF09459">
    <property type="entry name" value="EB_dh"/>
    <property type="match status" value="1"/>
</dbReference>
<keyword evidence="2" id="KW-0349">Heme</keyword>
<protein>
    <submittedName>
        <fullName evidence="9">Ethylbenzene dehydrogenase</fullName>
    </submittedName>
</protein>
<keyword evidence="3" id="KW-0479">Metal-binding</keyword>
<feature type="region of interest" description="Disordered" evidence="6">
    <location>
        <begin position="195"/>
        <end position="223"/>
    </location>
</feature>
<dbReference type="Proteomes" id="UP000198623">
    <property type="component" value="Unassembled WGS sequence"/>
</dbReference>
<organism evidence="9 10">
    <name type="scientific">Neptunomonas qingdaonensis</name>
    <dbReference type="NCBI Taxonomy" id="1045558"/>
    <lineage>
        <taxon>Bacteria</taxon>
        <taxon>Pseudomonadati</taxon>
        <taxon>Pseudomonadota</taxon>
        <taxon>Gammaproteobacteria</taxon>
        <taxon>Oceanospirillales</taxon>
        <taxon>Oceanospirillaceae</taxon>
        <taxon>Neptunomonas</taxon>
    </lineage>
</organism>
<evidence type="ECO:0000313" key="9">
    <source>
        <dbReference type="EMBL" id="SFF83906.1"/>
    </source>
</evidence>
<evidence type="ECO:0000256" key="1">
    <source>
        <dbReference type="ARBA" id="ARBA00022448"/>
    </source>
</evidence>
<dbReference type="OrthoDB" id="5337932at2"/>
<dbReference type="Gene3D" id="2.60.40.1190">
    <property type="match status" value="1"/>
</dbReference>
<evidence type="ECO:0000256" key="7">
    <source>
        <dbReference type="SAM" id="SignalP"/>
    </source>
</evidence>
<evidence type="ECO:0000256" key="4">
    <source>
        <dbReference type="ARBA" id="ARBA00022982"/>
    </source>
</evidence>
<dbReference type="CDD" id="cd09625">
    <property type="entry name" value="DOMON_like_cytochrome"/>
    <property type="match status" value="1"/>
</dbReference>
<gene>
    <name evidence="9" type="ORF">SAMN05216175_101304</name>
</gene>
<dbReference type="GO" id="GO:0020037">
    <property type="term" value="F:heme binding"/>
    <property type="evidence" value="ECO:0007669"/>
    <property type="project" value="InterPro"/>
</dbReference>
<keyword evidence="7" id="KW-0732">Signal</keyword>
<feature type="chain" id="PRO_5011606594" evidence="7">
    <location>
        <begin position="22"/>
        <end position="346"/>
    </location>
</feature>
<keyword evidence="4" id="KW-0249">Electron transport</keyword>
<reference evidence="10" key="1">
    <citation type="submission" date="2016-10" db="EMBL/GenBank/DDBJ databases">
        <authorList>
            <person name="Varghese N."/>
            <person name="Submissions S."/>
        </authorList>
    </citation>
    <scope>NUCLEOTIDE SEQUENCE [LARGE SCALE GENOMIC DNA]</scope>
    <source>
        <strain evidence="10">CGMCC 1.10971</strain>
    </source>
</reference>
<dbReference type="InterPro" id="IPR019020">
    <property type="entry name" value="Cyt-c552/DMSO_Rdtase_haem-bd"/>
</dbReference>
<evidence type="ECO:0000259" key="8">
    <source>
        <dbReference type="SMART" id="SM00887"/>
    </source>
</evidence>
<dbReference type="EMBL" id="FOOU01000001">
    <property type="protein sequence ID" value="SFF83906.1"/>
    <property type="molecule type" value="Genomic_DNA"/>
</dbReference>
<feature type="domain" description="Cytochrome c-552/DMSO reductase-like haem-binding" evidence="8">
    <location>
        <begin position="43"/>
        <end position="339"/>
    </location>
</feature>
<proteinExistence type="predicted"/>
<evidence type="ECO:0000256" key="2">
    <source>
        <dbReference type="ARBA" id="ARBA00022617"/>
    </source>
</evidence>
<sequence>MRKTLIAATATSILLVPIAQAKPLGILDNVATTTAIEVDGMAEAAWDAAPVLSVVLDQTPYKPNNGYEGITKTTMKVRSMHDDKNVYFFLEWDDPTESLNRYPWMKQSDGSWKQLANKDDTGHDNTYYEDKMSILWNIDVKAFDKKGCGAACHMAKGGKQKGRDDKAPGRKYTKPGTTLDMWHWKGVRTNPNAQIDDQFIDDNTDPEKNKGWGRHGDHKTGGGYKDNIADGKPAFVQADLAADATVIFESQKTPFSSDMDEIKRIPGIVTSAFSGSRGDIAAKGVWKDGKWYLEISRPLVTSGEQADVQDVQFNDLKKTYSFGLSIFDNSQINHVYHNGVLNMVFK</sequence>